<dbReference type="AlphaFoldDB" id="A0A8S9SAU0"/>
<accession>A0A8S9SAU0</accession>
<reference evidence="2" key="1">
    <citation type="submission" date="2019-12" db="EMBL/GenBank/DDBJ databases">
        <title>Genome sequencing and annotation of Brassica cretica.</title>
        <authorList>
            <person name="Studholme D.J."/>
            <person name="Sarris P."/>
        </authorList>
    </citation>
    <scope>NUCLEOTIDE SEQUENCE</scope>
    <source>
        <strain evidence="2">PFS-109/04</strain>
        <tissue evidence="2">Leaf</tissue>
    </source>
</reference>
<feature type="region of interest" description="Disordered" evidence="1">
    <location>
        <begin position="1"/>
        <end position="28"/>
    </location>
</feature>
<dbReference type="EMBL" id="QGKX02000088">
    <property type="protein sequence ID" value="KAF3589129.1"/>
    <property type="molecule type" value="Genomic_DNA"/>
</dbReference>
<name>A0A8S9SAU0_BRACR</name>
<proteinExistence type="predicted"/>
<evidence type="ECO:0000313" key="3">
    <source>
        <dbReference type="Proteomes" id="UP000712600"/>
    </source>
</evidence>
<comment type="caution">
    <text evidence="2">The sequence shown here is derived from an EMBL/GenBank/DDBJ whole genome shotgun (WGS) entry which is preliminary data.</text>
</comment>
<gene>
    <name evidence="2" type="ORF">F2Q69_00025929</name>
</gene>
<dbReference type="Proteomes" id="UP000712600">
    <property type="component" value="Unassembled WGS sequence"/>
</dbReference>
<protein>
    <submittedName>
        <fullName evidence="2">Uncharacterized protein</fullName>
    </submittedName>
</protein>
<evidence type="ECO:0000256" key="1">
    <source>
        <dbReference type="SAM" id="MobiDB-lite"/>
    </source>
</evidence>
<evidence type="ECO:0000313" key="2">
    <source>
        <dbReference type="EMBL" id="KAF3589129.1"/>
    </source>
</evidence>
<sequence>MTDNGDEAKVPPSDSSTSNEAKEKEKVGSACGAAINVPPSSTVAPLFQTLMPHPLPKLIQVIHFHALFNVLCVTV</sequence>
<organism evidence="2 3">
    <name type="scientific">Brassica cretica</name>
    <name type="common">Mustard</name>
    <dbReference type="NCBI Taxonomy" id="69181"/>
    <lineage>
        <taxon>Eukaryota</taxon>
        <taxon>Viridiplantae</taxon>
        <taxon>Streptophyta</taxon>
        <taxon>Embryophyta</taxon>
        <taxon>Tracheophyta</taxon>
        <taxon>Spermatophyta</taxon>
        <taxon>Magnoliopsida</taxon>
        <taxon>eudicotyledons</taxon>
        <taxon>Gunneridae</taxon>
        <taxon>Pentapetalae</taxon>
        <taxon>rosids</taxon>
        <taxon>malvids</taxon>
        <taxon>Brassicales</taxon>
        <taxon>Brassicaceae</taxon>
        <taxon>Brassiceae</taxon>
        <taxon>Brassica</taxon>
    </lineage>
</organism>